<dbReference type="OrthoDB" id="5363112at2"/>
<organism evidence="3">
    <name type="scientific">Chlorobium chlorochromatii (strain CaD3)</name>
    <dbReference type="NCBI Taxonomy" id="340177"/>
    <lineage>
        <taxon>Bacteria</taxon>
        <taxon>Pseudomonadati</taxon>
        <taxon>Chlorobiota</taxon>
        <taxon>Chlorobiia</taxon>
        <taxon>Chlorobiales</taxon>
        <taxon>Chlorobiaceae</taxon>
        <taxon>Chlorobium/Pelodictyon group</taxon>
        <taxon>Chlorobium</taxon>
    </lineage>
</organism>
<protein>
    <recommendedName>
        <fullName evidence="2">Flavinylation-associated cytochrome domain-containing protein</fullName>
    </recommendedName>
</protein>
<dbReference type="InterPro" id="IPR025517">
    <property type="entry name" value="DUF4405"/>
</dbReference>
<keyword evidence="1" id="KW-1133">Transmembrane helix</keyword>
<keyword evidence="1" id="KW-0812">Transmembrane</keyword>
<dbReference type="Pfam" id="PF14358">
    <property type="entry name" value="DUF4405"/>
    <property type="match status" value="1"/>
</dbReference>
<dbReference type="HOGENOM" id="CLU_125927_0_0_10"/>
<dbReference type="KEGG" id="cch:Cag_0441"/>
<name>Q3ATG1_CHLCH</name>
<reference evidence="3" key="1">
    <citation type="submission" date="2005-08" db="EMBL/GenBank/DDBJ databases">
        <title>Complete sequence of Chlorobium chlorochromatii CaD3.</title>
        <authorList>
            <person name="Copeland A."/>
            <person name="Lucas S."/>
            <person name="Lapidus A."/>
            <person name="Barry K."/>
            <person name="Detter J.C."/>
            <person name="Glavina T."/>
            <person name="Hammon N."/>
            <person name="Israni S."/>
            <person name="Pitluck S."/>
            <person name="Bryant D."/>
            <person name="Schmutz J."/>
            <person name="Larimer F."/>
            <person name="Land M."/>
            <person name="Kyrpides N."/>
            <person name="Ivanova N."/>
            <person name="Richardson P."/>
        </authorList>
    </citation>
    <scope>NUCLEOTIDE SEQUENCE [LARGE SCALE GENOMIC DNA]</scope>
    <source>
        <strain evidence="3">CaD3</strain>
    </source>
</reference>
<proteinExistence type="predicted"/>
<dbReference type="STRING" id="340177.Cag_0441"/>
<sequence length="176" mass="18571">MSASLKSWATPLAVGTFAIIAVTGILLFFDIEIGFVEPVHKWASWAFVAGVLLHVVSNRKALTHYFSSKPALAIIGTAMVVLVATLLPFGEKEEHENPAKMAAYALSSSSLETVALVVKSTPDVLSTQLAAKGLVVSSPTATIEQIAKSNGKEPKEVLANILSLSKGKAEHDGDDD</sequence>
<feature type="transmembrane region" description="Helical" evidence="1">
    <location>
        <begin position="12"/>
        <end position="36"/>
    </location>
</feature>
<feature type="domain" description="Flavinylation-associated cytochrome" evidence="2">
    <location>
        <begin position="8"/>
        <end position="58"/>
    </location>
</feature>
<dbReference type="EMBL" id="CP000108">
    <property type="protein sequence ID" value="ABB27714.1"/>
    <property type="molecule type" value="Genomic_DNA"/>
</dbReference>
<dbReference type="eggNOG" id="ENOG50330HB">
    <property type="taxonomic scope" value="Bacteria"/>
</dbReference>
<evidence type="ECO:0000259" key="2">
    <source>
        <dbReference type="Pfam" id="PF14358"/>
    </source>
</evidence>
<feature type="transmembrane region" description="Helical" evidence="1">
    <location>
        <begin position="42"/>
        <end position="59"/>
    </location>
</feature>
<evidence type="ECO:0000313" key="3">
    <source>
        <dbReference type="EMBL" id="ABB27714.1"/>
    </source>
</evidence>
<keyword evidence="1" id="KW-0472">Membrane</keyword>
<feature type="transmembrane region" description="Helical" evidence="1">
    <location>
        <begin position="71"/>
        <end position="89"/>
    </location>
</feature>
<evidence type="ECO:0000256" key="1">
    <source>
        <dbReference type="SAM" id="Phobius"/>
    </source>
</evidence>
<gene>
    <name evidence="3" type="ordered locus">Cag_0441</name>
</gene>
<dbReference type="AlphaFoldDB" id="Q3ATG1"/>
<accession>Q3ATG1</accession>